<dbReference type="eggNOG" id="ENOG502STWT">
    <property type="taxonomic scope" value="Eukaryota"/>
</dbReference>
<keyword evidence="1" id="KW-1133">Transmembrane helix</keyword>
<evidence type="ECO:0000256" key="1">
    <source>
        <dbReference type="SAM" id="Phobius"/>
    </source>
</evidence>
<name>B2WF34_PYRTR</name>
<proteinExistence type="predicted"/>
<dbReference type="Proteomes" id="UP000001471">
    <property type="component" value="Unassembled WGS sequence"/>
</dbReference>
<dbReference type="AlphaFoldDB" id="B2WF34"/>
<dbReference type="HOGENOM" id="CLU_1372831_0_0_1"/>
<evidence type="ECO:0000313" key="2">
    <source>
        <dbReference type="EMBL" id="EDU51114.1"/>
    </source>
</evidence>
<accession>B2WF34</accession>
<dbReference type="EMBL" id="DS231623">
    <property type="protein sequence ID" value="EDU51114.1"/>
    <property type="molecule type" value="Genomic_DNA"/>
</dbReference>
<keyword evidence="1" id="KW-0472">Membrane</keyword>
<organism evidence="2 3">
    <name type="scientific">Pyrenophora tritici-repentis (strain Pt-1C-BFP)</name>
    <name type="common">Wheat tan spot fungus</name>
    <name type="synonym">Drechslera tritici-repentis</name>
    <dbReference type="NCBI Taxonomy" id="426418"/>
    <lineage>
        <taxon>Eukaryota</taxon>
        <taxon>Fungi</taxon>
        <taxon>Dikarya</taxon>
        <taxon>Ascomycota</taxon>
        <taxon>Pezizomycotina</taxon>
        <taxon>Dothideomycetes</taxon>
        <taxon>Pleosporomycetidae</taxon>
        <taxon>Pleosporales</taxon>
        <taxon>Pleosporineae</taxon>
        <taxon>Pleosporaceae</taxon>
        <taxon>Pyrenophora</taxon>
    </lineage>
</organism>
<dbReference type="STRING" id="426418.B2WF34"/>
<reference evidence="3" key="1">
    <citation type="journal article" date="2013" name="G3 (Bethesda)">
        <title>Comparative genomics of a plant-pathogenic fungus, Pyrenophora tritici-repentis, reveals transduplication and the impact of repeat elements on pathogenicity and population divergence.</title>
        <authorList>
            <person name="Manning V.A."/>
            <person name="Pandelova I."/>
            <person name="Dhillon B."/>
            <person name="Wilhelm L.J."/>
            <person name="Goodwin S.B."/>
            <person name="Berlin A.M."/>
            <person name="Figueroa M."/>
            <person name="Freitag M."/>
            <person name="Hane J.K."/>
            <person name="Henrissat B."/>
            <person name="Holman W.H."/>
            <person name="Kodira C.D."/>
            <person name="Martin J."/>
            <person name="Oliver R.P."/>
            <person name="Robbertse B."/>
            <person name="Schackwitz W."/>
            <person name="Schwartz D.C."/>
            <person name="Spatafora J.W."/>
            <person name="Turgeon B.G."/>
            <person name="Yandava C."/>
            <person name="Young S."/>
            <person name="Zhou S."/>
            <person name="Zeng Q."/>
            <person name="Grigoriev I.V."/>
            <person name="Ma L.-J."/>
            <person name="Ciuffetti L.M."/>
        </authorList>
    </citation>
    <scope>NUCLEOTIDE SEQUENCE [LARGE SCALE GENOMIC DNA]</scope>
    <source>
        <strain evidence="3">Pt-1C-BFP</strain>
    </source>
</reference>
<feature type="transmembrane region" description="Helical" evidence="1">
    <location>
        <begin position="101"/>
        <end position="118"/>
    </location>
</feature>
<protein>
    <submittedName>
        <fullName evidence="2">Uncharacterized protein</fullName>
    </submittedName>
</protein>
<keyword evidence="1" id="KW-0812">Transmembrane</keyword>
<evidence type="ECO:0000313" key="3">
    <source>
        <dbReference type="Proteomes" id="UP000001471"/>
    </source>
</evidence>
<dbReference type="InParanoid" id="B2WF34"/>
<gene>
    <name evidence="2" type="ORF">PTRG_08195</name>
</gene>
<sequence>MPAASLPWANWRSYYYSPAVCPYAWTTVKEFTSWAPQYGLLFFTLRPETTAALCCPPGYKYGNDGQAFHFVQYTTNGLNFLPGSTVYTKASTNIPVWGDGVGIFLVAITSLAIGVFLWKMRRRRKNPDISNYHSGVLHEKGRNAECKETTPGARELHEHGAEEIHEHGAEQLHELPGAYHNLPELQGLPEAYHNRHELE</sequence>